<protein>
    <submittedName>
        <fullName evidence="1">Uncharacterized protein</fullName>
    </submittedName>
</protein>
<dbReference type="InterPro" id="IPR013078">
    <property type="entry name" value="His_Pase_superF_clade-1"/>
</dbReference>
<dbReference type="EMBL" id="BAABRO010000027">
    <property type="protein sequence ID" value="GAA5510717.1"/>
    <property type="molecule type" value="Genomic_DNA"/>
</dbReference>
<dbReference type="InterPro" id="IPR029033">
    <property type="entry name" value="His_PPase_superfam"/>
</dbReference>
<dbReference type="SUPFAM" id="SSF53254">
    <property type="entry name" value="Phosphoglycerate mutase-like"/>
    <property type="match status" value="1"/>
</dbReference>
<dbReference type="PANTHER" id="PTHR48100:SF1">
    <property type="entry name" value="HISTIDINE PHOSPHATASE FAMILY PROTEIN-RELATED"/>
    <property type="match status" value="1"/>
</dbReference>
<accession>A0ABP9W008</accession>
<sequence>MAWAAPRTWQPARTLKSTMQLYLIRHAESENNAMPPYQRIEDPAITPRGRLQSEYLAKWTSTLAIDTLITSPFRRSIQTTRFIVDQSPQCVHVWHNVFERGGCFRGHGPDATEGGPGMGRESIEKEFSALPHDCIIDETITSAGWWAGNRRETDDQANTRAEVVTERLIQSFGASGKTIVAVIHADFKRCLLAKMLSQVTDVEKVGAFVNTGITKLEFDGHSWKLHWLNSASHLPSRLVTGIET</sequence>
<reference evidence="1 2" key="1">
    <citation type="submission" date="2024-02" db="EMBL/GenBank/DDBJ databases">
        <title>Rhodopirellula caenicola NBRC 110016.</title>
        <authorList>
            <person name="Ichikawa N."/>
            <person name="Katano-Makiyama Y."/>
            <person name="Hidaka K."/>
        </authorList>
    </citation>
    <scope>NUCLEOTIDE SEQUENCE [LARGE SCALE GENOMIC DNA]</scope>
    <source>
        <strain evidence="1 2">NBRC 110016</strain>
    </source>
</reference>
<dbReference type="InterPro" id="IPR050275">
    <property type="entry name" value="PGM_Phosphatase"/>
</dbReference>
<keyword evidence="2" id="KW-1185">Reference proteome</keyword>
<evidence type="ECO:0000313" key="2">
    <source>
        <dbReference type="Proteomes" id="UP001416858"/>
    </source>
</evidence>
<gene>
    <name evidence="1" type="ORF">Rcae01_06227</name>
</gene>
<dbReference type="CDD" id="cd07067">
    <property type="entry name" value="HP_PGM_like"/>
    <property type="match status" value="1"/>
</dbReference>
<organism evidence="1 2">
    <name type="scientific">Novipirellula caenicola</name>
    <dbReference type="NCBI Taxonomy" id="1536901"/>
    <lineage>
        <taxon>Bacteria</taxon>
        <taxon>Pseudomonadati</taxon>
        <taxon>Planctomycetota</taxon>
        <taxon>Planctomycetia</taxon>
        <taxon>Pirellulales</taxon>
        <taxon>Pirellulaceae</taxon>
        <taxon>Novipirellula</taxon>
    </lineage>
</organism>
<dbReference type="SMART" id="SM00855">
    <property type="entry name" value="PGAM"/>
    <property type="match status" value="1"/>
</dbReference>
<name>A0ABP9W008_9BACT</name>
<evidence type="ECO:0000313" key="1">
    <source>
        <dbReference type="EMBL" id="GAA5510717.1"/>
    </source>
</evidence>
<dbReference type="Proteomes" id="UP001416858">
    <property type="component" value="Unassembled WGS sequence"/>
</dbReference>
<dbReference type="Pfam" id="PF00300">
    <property type="entry name" value="His_Phos_1"/>
    <property type="match status" value="1"/>
</dbReference>
<dbReference type="PANTHER" id="PTHR48100">
    <property type="entry name" value="BROAD-SPECIFICITY PHOSPHATASE YOR283W-RELATED"/>
    <property type="match status" value="1"/>
</dbReference>
<comment type="caution">
    <text evidence="1">The sequence shown here is derived from an EMBL/GenBank/DDBJ whole genome shotgun (WGS) entry which is preliminary data.</text>
</comment>
<proteinExistence type="predicted"/>
<dbReference type="Gene3D" id="3.40.50.1240">
    <property type="entry name" value="Phosphoglycerate mutase-like"/>
    <property type="match status" value="1"/>
</dbReference>